<feature type="compositionally biased region" description="Low complexity" evidence="1">
    <location>
        <begin position="395"/>
        <end position="411"/>
    </location>
</feature>
<organism evidence="2 3">
    <name type="scientific">Rhodovibrio sodomensis</name>
    <dbReference type="NCBI Taxonomy" id="1088"/>
    <lineage>
        <taxon>Bacteria</taxon>
        <taxon>Pseudomonadati</taxon>
        <taxon>Pseudomonadota</taxon>
        <taxon>Alphaproteobacteria</taxon>
        <taxon>Rhodospirillales</taxon>
        <taxon>Rhodovibrionaceae</taxon>
        <taxon>Rhodovibrio</taxon>
    </lineage>
</organism>
<comment type="caution">
    <text evidence="2">The sequence shown here is derived from an EMBL/GenBank/DDBJ whole genome shotgun (WGS) entry which is preliminary data.</text>
</comment>
<feature type="region of interest" description="Disordered" evidence="1">
    <location>
        <begin position="53"/>
        <end position="137"/>
    </location>
</feature>
<feature type="compositionally biased region" description="Low complexity" evidence="1">
    <location>
        <begin position="658"/>
        <end position="680"/>
    </location>
</feature>
<gene>
    <name evidence="2" type="ORF">CKO28_13385</name>
</gene>
<protein>
    <submittedName>
        <fullName evidence="2">Uncharacterized protein</fullName>
    </submittedName>
</protein>
<keyword evidence="3" id="KW-1185">Reference proteome</keyword>
<name>A0ABS1DEZ0_9PROT</name>
<feature type="region of interest" description="Disordered" evidence="1">
    <location>
        <begin position="180"/>
        <end position="238"/>
    </location>
</feature>
<evidence type="ECO:0000256" key="1">
    <source>
        <dbReference type="SAM" id="MobiDB-lite"/>
    </source>
</evidence>
<feature type="compositionally biased region" description="Basic and acidic residues" evidence="1">
    <location>
        <begin position="704"/>
        <end position="727"/>
    </location>
</feature>
<feature type="compositionally biased region" description="Basic and acidic residues" evidence="1">
    <location>
        <begin position="62"/>
        <end position="75"/>
    </location>
</feature>
<feature type="region of interest" description="Disordered" evidence="1">
    <location>
        <begin position="1"/>
        <end position="22"/>
    </location>
</feature>
<sequence length="773" mass="80793">MQQVQGARVLETEAQLGTKGGDLVTAQQKLGVGRNEAAQKAFNAATKANLSNRIGTALRGIGRREPASRSRDDINRPGPTDGQLKNPNGKPITNWNFGPKHSMQATEQRDRKFFERQQMLQEKALAHSNTEKGRGFSKKAEIEANAYKSQVFHDAARTLEHGKDGPFRQTNIDSFKQHARDFGKKARDGEAAFNRNNDMSPSARPQPKVSRENSEFGRGMAPKLDWDGTEPQADVSARMRGLKSAMDKDLNRFGPDVAERLGLQQQIEATAYVGARANRLAESEYGQNGRTPEWQAHRAEAFSAHEQLSGLAKQWNQEAFEKPHRNGGVLIDAGKMSGEDPRGQGDISIEGANGSVNNKVAGLQQDAKDPIKARGLAPKQPEKTPEMAVAGSMEASAPSPAPDKAPGASAPGLTPPGMKSPGGGRPFQGNQEAEAARLLSNMDSHVNPFKQKAAPDKTPNAPAPGLTPPGIKAPGGGRPFQGTQEAEAPRLLSNMDSHVNPFKQKASAPKMPDYSAQQGSLASPRLPGLDKGGQKAIPSGVDNPRSRGTGSVNLPGPAKTPTPTKNRAPERSGGKAAPAPQANRGKGSPDRGAPSAGSTPQKGAQKAPQKTPDRQPSQGGGKPSLGQRLGSALGIGKGGQDRQPAPQRGQSGGDKSPGKSAQPQPQGQGAATGKKMPSRSGKGRSAGGSVSPPTSPKKSANKGRGQERSPSKGRDAGAGNGKKDRSAGSRGNSAGGSAPKREGGGSANSQAKKAPSRNGGGQSKGKKRGQDIS</sequence>
<dbReference type="EMBL" id="NRRL01000036">
    <property type="protein sequence ID" value="MBK1669025.1"/>
    <property type="molecule type" value="Genomic_DNA"/>
</dbReference>
<evidence type="ECO:0000313" key="2">
    <source>
        <dbReference type="EMBL" id="MBK1669025.1"/>
    </source>
</evidence>
<proteinExistence type="predicted"/>
<accession>A0ABS1DEZ0</accession>
<feature type="compositionally biased region" description="Low complexity" evidence="1">
    <location>
        <begin position="728"/>
        <end position="738"/>
    </location>
</feature>
<dbReference type="Proteomes" id="UP001296873">
    <property type="component" value="Unassembled WGS sequence"/>
</dbReference>
<reference evidence="2 3" key="1">
    <citation type="journal article" date="2020" name="Microorganisms">
        <title>Osmotic Adaptation and Compatible Solute Biosynthesis of Phototrophic Bacteria as Revealed from Genome Analyses.</title>
        <authorList>
            <person name="Imhoff J.F."/>
            <person name="Rahn T."/>
            <person name="Kunzel S."/>
            <person name="Keller A."/>
            <person name="Neulinger S.C."/>
        </authorList>
    </citation>
    <scope>NUCLEOTIDE SEQUENCE [LARGE SCALE GENOMIC DNA]</scope>
    <source>
        <strain evidence="2 3">DSM 9895</strain>
    </source>
</reference>
<feature type="region of interest" description="Disordered" evidence="1">
    <location>
        <begin position="327"/>
        <end position="773"/>
    </location>
</feature>
<feature type="compositionally biased region" description="Polar residues" evidence="1">
    <location>
        <begin position="83"/>
        <end position="96"/>
    </location>
</feature>
<evidence type="ECO:0000313" key="3">
    <source>
        <dbReference type="Proteomes" id="UP001296873"/>
    </source>
</evidence>
<feature type="compositionally biased region" description="Basic and acidic residues" evidence="1">
    <location>
        <begin position="180"/>
        <end position="190"/>
    </location>
</feature>